<dbReference type="EMBL" id="CP115612">
    <property type="protein sequence ID" value="WBW73420.1"/>
    <property type="molecule type" value="Genomic_DNA"/>
</dbReference>
<feature type="compositionally biased region" description="Low complexity" evidence="2">
    <location>
        <begin position="154"/>
        <end position="171"/>
    </location>
</feature>
<protein>
    <submittedName>
        <fullName evidence="4">Clr6 L associated factor 1 Laf1</fullName>
    </submittedName>
</protein>
<organism evidence="4 5">
    <name type="scientific">Schizosaccharomyces osmophilus</name>
    <dbReference type="NCBI Taxonomy" id="2545709"/>
    <lineage>
        <taxon>Eukaryota</taxon>
        <taxon>Fungi</taxon>
        <taxon>Dikarya</taxon>
        <taxon>Ascomycota</taxon>
        <taxon>Taphrinomycotina</taxon>
        <taxon>Schizosaccharomycetes</taxon>
        <taxon>Schizosaccharomycetales</taxon>
        <taxon>Schizosaccharomycetaceae</taxon>
        <taxon>Schizosaccharomyces</taxon>
    </lineage>
</organism>
<evidence type="ECO:0000259" key="3">
    <source>
        <dbReference type="PROSITE" id="PS50934"/>
    </source>
</evidence>
<dbReference type="RefSeq" id="XP_056037663.1">
    <property type="nucleotide sequence ID" value="XM_056182786.1"/>
</dbReference>
<dbReference type="SUPFAM" id="SSF46689">
    <property type="entry name" value="Homeodomain-like"/>
    <property type="match status" value="1"/>
</dbReference>
<dbReference type="InterPro" id="IPR036388">
    <property type="entry name" value="WH-like_DNA-bd_sf"/>
</dbReference>
<keyword evidence="5" id="KW-1185">Reference proteome</keyword>
<evidence type="ECO:0000313" key="5">
    <source>
        <dbReference type="Proteomes" id="UP001212411"/>
    </source>
</evidence>
<dbReference type="Proteomes" id="UP001212411">
    <property type="component" value="Chromosome 2"/>
</dbReference>
<dbReference type="GO" id="GO:0045815">
    <property type="term" value="P:transcription initiation-coupled chromatin remodeling"/>
    <property type="evidence" value="ECO:0007669"/>
    <property type="project" value="UniProtKB-ARBA"/>
</dbReference>
<proteinExistence type="predicted"/>
<dbReference type="GO" id="GO:0006357">
    <property type="term" value="P:regulation of transcription by RNA polymerase II"/>
    <property type="evidence" value="ECO:0007669"/>
    <property type="project" value="TreeGrafter"/>
</dbReference>
<dbReference type="Gene3D" id="1.10.10.10">
    <property type="entry name" value="Winged helix-like DNA-binding domain superfamily/Winged helix DNA-binding domain"/>
    <property type="match status" value="1"/>
</dbReference>
<dbReference type="KEGG" id="som:SOMG_03999"/>
<feature type="region of interest" description="Disordered" evidence="2">
    <location>
        <begin position="61"/>
        <end position="81"/>
    </location>
</feature>
<dbReference type="PANTHER" id="PTHR12374:SF21">
    <property type="entry name" value="SWIRM DOMAIN-CONTAINING PROTEIN FUN19-RELATED"/>
    <property type="match status" value="1"/>
</dbReference>
<dbReference type="InterPro" id="IPR009057">
    <property type="entry name" value="Homeodomain-like_sf"/>
</dbReference>
<dbReference type="GO" id="GO:0003682">
    <property type="term" value="F:chromatin binding"/>
    <property type="evidence" value="ECO:0007669"/>
    <property type="project" value="TreeGrafter"/>
</dbReference>
<name>A0AAE9WCM7_9SCHI</name>
<accession>A0AAE9WCM7</accession>
<dbReference type="Pfam" id="PF04433">
    <property type="entry name" value="SWIRM"/>
    <property type="match status" value="1"/>
</dbReference>
<sequence>MQSPSTSASVVSSNSSLAKSLDKDVCSSAMKSYQHLISFPPSPLSPSILSDNGDVIRCSRPTTPSKQAVTISNQRPTSSSGAQLTSQVYRAYQNSPRAWLLRERHWLHRHLPTVTPASSSPAKRPRRMVSTTSATVESKVVAETPRASPDFSESRSTTPVSSSSRSHFYSKSMTTRFKQSSREFSSTSQVLDVANTPFEMLPDYSPDMSTLDKRAHSRPLRSEWKGPPLDLSNDEHRHLLHPAEIQLAATLRLPCLIYLDNKRRIFAEWHNRRSQGLSFRKTDAQRASRVDVNKASRLWKAFHDEGFFDN</sequence>
<dbReference type="InterPro" id="IPR007526">
    <property type="entry name" value="SWIRM"/>
</dbReference>
<dbReference type="PANTHER" id="PTHR12374">
    <property type="entry name" value="TRANSCRIPTIONAL ADAPTOR 2 ADA2 -RELATED"/>
    <property type="match status" value="1"/>
</dbReference>
<dbReference type="AlphaFoldDB" id="A0AAE9WCM7"/>
<evidence type="ECO:0000256" key="1">
    <source>
        <dbReference type="ARBA" id="ARBA00022853"/>
    </source>
</evidence>
<gene>
    <name evidence="4" type="primary">laf1</name>
    <name evidence="4" type="ORF">SOMG_03999</name>
</gene>
<dbReference type="FunFam" id="1.10.10.10:FF:000087">
    <property type="entry name" value="Transcriptional adapter 2"/>
    <property type="match status" value="1"/>
</dbReference>
<dbReference type="GO" id="GO:0070210">
    <property type="term" value="C:Rpd3L-Expanded complex"/>
    <property type="evidence" value="ECO:0007669"/>
    <property type="project" value="TreeGrafter"/>
</dbReference>
<feature type="region of interest" description="Disordered" evidence="2">
    <location>
        <begin position="1"/>
        <end position="20"/>
    </location>
</feature>
<dbReference type="GO" id="GO:0003713">
    <property type="term" value="F:transcription coactivator activity"/>
    <property type="evidence" value="ECO:0007669"/>
    <property type="project" value="TreeGrafter"/>
</dbReference>
<dbReference type="PROSITE" id="PS50934">
    <property type="entry name" value="SWIRM"/>
    <property type="match status" value="1"/>
</dbReference>
<feature type="region of interest" description="Disordered" evidence="2">
    <location>
        <begin position="114"/>
        <end position="171"/>
    </location>
</feature>
<feature type="domain" description="SWIRM" evidence="3">
    <location>
        <begin position="220"/>
        <end position="310"/>
    </location>
</feature>
<evidence type="ECO:0000313" key="4">
    <source>
        <dbReference type="EMBL" id="WBW73420.1"/>
    </source>
</evidence>
<dbReference type="GeneID" id="80877475"/>
<keyword evidence="1" id="KW-0156">Chromatin regulator</keyword>
<reference evidence="4 5" key="1">
    <citation type="journal article" date="2023" name="G3 (Bethesda)">
        <title>A high-quality reference genome for the fission yeast Schizosaccharomyces osmophilus.</title>
        <authorList>
            <person name="Jia G.S."/>
            <person name="Zhang W.C."/>
            <person name="Liang Y."/>
            <person name="Liu X.H."/>
            <person name="Rhind N."/>
            <person name="Pidoux A."/>
            <person name="Brysch-Herzberg M."/>
            <person name="Du L.L."/>
        </authorList>
    </citation>
    <scope>NUCLEOTIDE SEQUENCE [LARGE SCALE GENOMIC DNA]</scope>
    <source>
        <strain evidence="4 5">CBS 15793</strain>
    </source>
</reference>
<evidence type="ECO:0000256" key="2">
    <source>
        <dbReference type="SAM" id="MobiDB-lite"/>
    </source>
</evidence>
<feature type="compositionally biased region" description="Low complexity" evidence="2">
    <location>
        <begin position="1"/>
        <end position="19"/>
    </location>
</feature>